<keyword evidence="1" id="KW-1133">Transmembrane helix</keyword>
<dbReference type="RefSeq" id="WP_123804737.1">
    <property type="nucleotide sequence ID" value="NZ_RPFL01000088.1"/>
</dbReference>
<keyword evidence="1" id="KW-0472">Membrane</keyword>
<feature type="transmembrane region" description="Helical" evidence="1">
    <location>
        <begin position="12"/>
        <end position="35"/>
    </location>
</feature>
<evidence type="ECO:0000313" key="3">
    <source>
        <dbReference type="Proteomes" id="UP000272412"/>
    </source>
</evidence>
<gene>
    <name evidence="2" type="ORF">EGK74_13635</name>
</gene>
<comment type="caution">
    <text evidence="2">The sequence shown here is derived from an EMBL/GenBank/DDBJ whole genome shotgun (WGS) entry which is preliminary data.</text>
</comment>
<dbReference type="OrthoDB" id="8607357at2"/>
<dbReference type="EMBL" id="RPFL01000088">
    <property type="protein sequence ID" value="RPD83061.1"/>
    <property type="molecule type" value="Genomic_DNA"/>
</dbReference>
<feature type="transmembrane region" description="Helical" evidence="1">
    <location>
        <begin position="59"/>
        <end position="85"/>
    </location>
</feature>
<evidence type="ECO:0000313" key="2">
    <source>
        <dbReference type="EMBL" id="RPD83061.1"/>
    </source>
</evidence>
<dbReference type="Proteomes" id="UP000272412">
    <property type="component" value="Unassembled WGS sequence"/>
</dbReference>
<sequence length="99" mass="10849">MPYAIVAVLSWLAQKLFIVFIVQLALSLGMAFITYKGFEIGIQYLKDGVLNTIGQLPEAAYNLLMLAGVGEGLGYLFGALSFYAAMKATSRLRFAFWGN</sequence>
<dbReference type="InterPro" id="IPR019670">
    <property type="entry name" value="DUF2523"/>
</dbReference>
<accession>A0A3N4MHT4</accession>
<proteinExistence type="predicted"/>
<dbReference type="AlphaFoldDB" id="A0A3N4MHT4"/>
<keyword evidence="3" id="KW-1185">Reference proteome</keyword>
<reference evidence="2 3" key="1">
    <citation type="submission" date="2018-11" db="EMBL/GenBank/DDBJ databases">
        <title>Neisseria weixii sp. nov. isolated from the rectal contents of plateau pika (Ochotona cruzoniae).</title>
        <authorList>
            <person name="Zhang G."/>
        </authorList>
    </citation>
    <scope>NUCLEOTIDE SEQUENCE [LARGE SCALE GENOMIC DNA]</scope>
    <source>
        <strain evidence="2 3">10009</strain>
    </source>
</reference>
<keyword evidence="1" id="KW-0812">Transmembrane</keyword>
<evidence type="ECO:0000256" key="1">
    <source>
        <dbReference type="SAM" id="Phobius"/>
    </source>
</evidence>
<organism evidence="2 3">
    <name type="scientific">Neisseria weixii</name>
    <dbReference type="NCBI Taxonomy" id="1853276"/>
    <lineage>
        <taxon>Bacteria</taxon>
        <taxon>Pseudomonadati</taxon>
        <taxon>Pseudomonadota</taxon>
        <taxon>Betaproteobacteria</taxon>
        <taxon>Neisseriales</taxon>
        <taxon>Neisseriaceae</taxon>
        <taxon>Neisseria</taxon>
    </lineage>
</organism>
<dbReference type="Pfam" id="PF10734">
    <property type="entry name" value="DUF2523"/>
    <property type="match status" value="1"/>
</dbReference>
<protein>
    <submittedName>
        <fullName evidence="2">DUF2523 domain-containing protein</fullName>
    </submittedName>
</protein>
<name>A0A3N4MHT4_9NEIS</name>